<evidence type="ECO:0000256" key="3">
    <source>
        <dbReference type="ARBA" id="ARBA00022448"/>
    </source>
</evidence>
<keyword evidence="6" id="KW-0999">Mitochondrion inner membrane</keyword>
<comment type="subcellular location">
    <subcellularLocation>
        <location evidence="1">Mitochondrion inner membrane</location>
        <topology evidence="1">Multi-pass membrane protein</topology>
    </subcellularLocation>
</comment>
<evidence type="ECO:0000256" key="2">
    <source>
        <dbReference type="ARBA" id="ARBA00006375"/>
    </source>
</evidence>
<dbReference type="OrthoDB" id="434783at2759"/>
<feature type="repeat" description="Solcar" evidence="10">
    <location>
        <begin position="3"/>
        <end position="85"/>
    </location>
</feature>
<dbReference type="PROSITE" id="PS50920">
    <property type="entry name" value="SOLCAR"/>
    <property type="match status" value="1"/>
</dbReference>
<gene>
    <name evidence="13" type="ORF">SteCoe_2036</name>
</gene>
<dbReference type="SUPFAM" id="SSF103506">
    <property type="entry name" value="Mitochondrial carrier"/>
    <property type="match status" value="1"/>
</dbReference>
<dbReference type="GO" id="GO:0005743">
    <property type="term" value="C:mitochondrial inner membrane"/>
    <property type="evidence" value="ECO:0007669"/>
    <property type="project" value="UniProtKB-SubCell"/>
</dbReference>
<evidence type="ECO:0000256" key="8">
    <source>
        <dbReference type="ARBA" id="ARBA00023128"/>
    </source>
</evidence>
<dbReference type="EMBL" id="MPUH01000022">
    <property type="protein sequence ID" value="OMJ94700.1"/>
    <property type="molecule type" value="Genomic_DNA"/>
</dbReference>
<dbReference type="InterPro" id="IPR023395">
    <property type="entry name" value="MCP_dom_sf"/>
</dbReference>
<organism evidence="13 14">
    <name type="scientific">Stentor coeruleus</name>
    <dbReference type="NCBI Taxonomy" id="5963"/>
    <lineage>
        <taxon>Eukaryota</taxon>
        <taxon>Sar</taxon>
        <taxon>Alveolata</taxon>
        <taxon>Ciliophora</taxon>
        <taxon>Postciliodesmatophora</taxon>
        <taxon>Heterotrichea</taxon>
        <taxon>Heterotrichida</taxon>
        <taxon>Stentoridae</taxon>
        <taxon>Stentor</taxon>
    </lineage>
</organism>
<keyword evidence="4 10" id="KW-0812">Transmembrane</keyword>
<comment type="caution">
    <text evidence="13">The sequence shown here is derived from an EMBL/GenBank/DDBJ whole genome shotgun (WGS) entry which is preliminary data.</text>
</comment>
<name>A0A1R2D0F4_9CILI</name>
<dbReference type="PANTHER" id="PTHR46356:SF1">
    <property type="entry name" value="MITOCHONDRIAL 2-OXODICARBOXYLATE CARRIER"/>
    <property type="match status" value="1"/>
</dbReference>
<evidence type="ECO:0000313" key="13">
    <source>
        <dbReference type="EMBL" id="OMJ94700.1"/>
    </source>
</evidence>
<protein>
    <recommendedName>
        <fullName evidence="15">Mitochondrial carrier protein</fullName>
    </recommendedName>
</protein>
<dbReference type="Proteomes" id="UP000187209">
    <property type="component" value="Unassembled WGS sequence"/>
</dbReference>
<keyword evidence="9 10" id="KW-0472">Membrane</keyword>
<evidence type="ECO:0000256" key="5">
    <source>
        <dbReference type="ARBA" id="ARBA00022737"/>
    </source>
</evidence>
<keyword evidence="3 11" id="KW-0813">Transport</keyword>
<dbReference type="PANTHER" id="PTHR46356">
    <property type="entry name" value="MITOCHONDRIAL 2-OXODICARBOXYLATE CARRIER"/>
    <property type="match status" value="1"/>
</dbReference>
<reference evidence="13 14" key="1">
    <citation type="submission" date="2016-11" db="EMBL/GenBank/DDBJ databases">
        <title>The macronuclear genome of Stentor coeruleus: a giant cell with tiny introns.</title>
        <authorList>
            <person name="Slabodnick M."/>
            <person name="Ruby J.G."/>
            <person name="Reiff S.B."/>
            <person name="Swart E.C."/>
            <person name="Gosai S."/>
            <person name="Prabakaran S."/>
            <person name="Witkowska E."/>
            <person name="Larue G.E."/>
            <person name="Fisher S."/>
            <person name="Freeman R.M."/>
            <person name="Gunawardena J."/>
            <person name="Chu W."/>
            <person name="Stover N.A."/>
            <person name="Gregory B.D."/>
            <person name="Nowacki M."/>
            <person name="Derisi J."/>
            <person name="Roy S.W."/>
            <person name="Marshall W.F."/>
            <person name="Sood P."/>
        </authorList>
    </citation>
    <scope>NUCLEOTIDE SEQUENCE [LARGE SCALE GENOMIC DNA]</scope>
    <source>
        <strain evidence="13">WM001</strain>
    </source>
</reference>
<evidence type="ECO:0000256" key="1">
    <source>
        <dbReference type="ARBA" id="ARBA00004448"/>
    </source>
</evidence>
<dbReference type="Pfam" id="PF00153">
    <property type="entry name" value="Mito_carr"/>
    <property type="match status" value="2"/>
</dbReference>
<keyword evidence="5" id="KW-0677">Repeat</keyword>
<evidence type="ECO:0000256" key="11">
    <source>
        <dbReference type="RuleBase" id="RU000488"/>
    </source>
</evidence>
<feature type="transmembrane region" description="Helical" evidence="12">
    <location>
        <begin position="150"/>
        <end position="169"/>
    </location>
</feature>
<dbReference type="InterPro" id="IPR018108">
    <property type="entry name" value="MCP_transmembrane"/>
</dbReference>
<proteinExistence type="inferred from homology"/>
<evidence type="ECO:0008006" key="15">
    <source>
        <dbReference type="Google" id="ProtNLM"/>
    </source>
</evidence>
<evidence type="ECO:0000256" key="6">
    <source>
        <dbReference type="ARBA" id="ARBA00022792"/>
    </source>
</evidence>
<evidence type="ECO:0000256" key="10">
    <source>
        <dbReference type="PROSITE-ProRule" id="PRU00282"/>
    </source>
</evidence>
<keyword evidence="14" id="KW-1185">Reference proteome</keyword>
<evidence type="ECO:0000313" key="14">
    <source>
        <dbReference type="Proteomes" id="UP000187209"/>
    </source>
</evidence>
<evidence type="ECO:0000256" key="12">
    <source>
        <dbReference type="SAM" id="Phobius"/>
    </source>
</evidence>
<dbReference type="Gene3D" id="1.50.40.10">
    <property type="entry name" value="Mitochondrial carrier domain"/>
    <property type="match status" value="1"/>
</dbReference>
<comment type="similarity">
    <text evidence="2 11">Belongs to the mitochondrial carrier (TC 2.A.29) family.</text>
</comment>
<dbReference type="InterPro" id="IPR051752">
    <property type="entry name" value="Mito_2-oxodicarb_carrier"/>
</dbReference>
<evidence type="ECO:0000256" key="7">
    <source>
        <dbReference type="ARBA" id="ARBA00022989"/>
    </source>
</evidence>
<dbReference type="AlphaFoldDB" id="A0A1R2D0F4"/>
<evidence type="ECO:0000256" key="9">
    <source>
        <dbReference type="ARBA" id="ARBA00023136"/>
    </source>
</evidence>
<sequence length="279" mass="32323">MQDYGYACGIGAVRAMVLMPIEHPLDYIKTQIQSKFYMGPAIPFVREHVKQNGFMKLYTGFLPNTFRASIKQAYRLPLMVAFPNLYRRFISKENIIQTLTGISIAVLESYFMCPLERLKIWLMTSPKSTLMSFYYQIDHFKELFKGVNALLVRQTLSWVTFLGLTSLFKETTITYKGKVDYYDLLAIGAIVGVLNTLIIMPADFIKTHQQKFKDVSGKNLFIVLKLLTNSENSLKGKFRIVYCGWKVRMLNYIINAVFTVSLVDYLEHRISTRYIHKHS</sequence>
<feature type="transmembrane region" description="Helical" evidence="12">
    <location>
        <begin position="181"/>
        <end position="202"/>
    </location>
</feature>
<evidence type="ECO:0000256" key="4">
    <source>
        <dbReference type="ARBA" id="ARBA00022692"/>
    </source>
</evidence>
<accession>A0A1R2D0F4</accession>
<keyword evidence="8" id="KW-0496">Mitochondrion</keyword>
<keyword evidence="7 12" id="KW-1133">Transmembrane helix</keyword>